<organism evidence="1 2">
    <name type="scientific">Pseudonocardia ailaonensis</name>
    <dbReference type="NCBI Taxonomy" id="367279"/>
    <lineage>
        <taxon>Bacteria</taxon>
        <taxon>Bacillati</taxon>
        <taxon>Actinomycetota</taxon>
        <taxon>Actinomycetes</taxon>
        <taxon>Pseudonocardiales</taxon>
        <taxon>Pseudonocardiaceae</taxon>
        <taxon>Pseudonocardia</taxon>
    </lineage>
</organism>
<dbReference type="SUPFAM" id="SSF102198">
    <property type="entry name" value="Putative cyclase"/>
    <property type="match status" value="1"/>
</dbReference>
<dbReference type="Gene3D" id="3.50.30.50">
    <property type="entry name" value="Putative cyclase"/>
    <property type="match status" value="1"/>
</dbReference>
<proteinExistence type="predicted"/>
<protein>
    <submittedName>
        <fullName evidence="1">Cyclase family protein</fullName>
    </submittedName>
</protein>
<dbReference type="Pfam" id="PF04199">
    <property type="entry name" value="Cyclase"/>
    <property type="match status" value="1"/>
</dbReference>
<comment type="caution">
    <text evidence="1">The sequence shown here is derived from an EMBL/GenBank/DDBJ whole genome shotgun (WGS) entry which is preliminary data.</text>
</comment>
<reference evidence="1 2" key="1">
    <citation type="journal article" date="2019" name="Int. J. Syst. Evol. Microbiol.">
        <title>The Global Catalogue of Microorganisms (GCM) 10K type strain sequencing project: providing services to taxonomists for standard genome sequencing and annotation.</title>
        <authorList>
            <consortium name="The Broad Institute Genomics Platform"/>
            <consortium name="The Broad Institute Genome Sequencing Center for Infectious Disease"/>
            <person name="Wu L."/>
            <person name="Ma J."/>
        </authorList>
    </citation>
    <scope>NUCLEOTIDE SEQUENCE [LARGE SCALE GENOMIC DNA]</scope>
    <source>
        <strain evidence="1 2">JCM 16009</strain>
    </source>
</reference>
<dbReference type="EMBL" id="BAAAQK010000009">
    <property type="protein sequence ID" value="GAA1851389.1"/>
    <property type="molecule type" value="Genomic_DNA"/>
</dbReference>
<dbReference type="InterPro" id="IPR037175">
    <property type="entry name" value="KFase_sf"/>
</dbReference>
<dbReference type="Proteomes" id="UP001500449">
    <property type="component" value="Unassembled WGS sequence"/>
</dbReference>
<dbReference type="PANTHER" id="PTHR34861">
    <property type="match status" value="1"/>
</dbReference>
<evidence type="ECO:0000313" key="1">
    <source>
        <dbReference type="EMBL" id="GAA1851389.1"/>
    </source>
</evidence>
<dbReference type="InterPro" id="IPR007325">
    <property type="entry name" value="KFase/CYL"/>
</dbReference>
<name>A0ABN2N4T3_9PSEU</name>
<keyword evidence="2" id="KW-1185">Reference proteome</keyword>
<dbReference type="PANTHER" id="PTHR34861:SF11">
    <property type="entry name" value="CYCLASE"/>
    <property type="match status" value="1"/>
</dbReference>
<evidence type="ECO:0000313" key="2">
    <source>
        <dbReference type="Proteomes" id="UP001500449"/>
    </source>
</evidence>
<sequence length="340" mass="36907">MRAMTIESAGRECGTVRVPSYAELLARTDAPAGSSWYVFGPDDELGTVNFATPERVAAAARGIRRGATFNLDLPLDMFAGQEMGGRCAPEQEIIRLGRDYWDDRLDRFFPQGTTQVDGLRHCQHRVHGLYNGFPAAENVPGNPRIGVGKWAERAVAGRGVLVDLAYHYEMVGEPLDVGVGTAIPIEDVVAAADRQGVDFRPGDVLMLRTGWLRGYREGRAVLRGAQPGLLQSHETLSWLWDNQIAAVVADNPGVEVMPPDPSSPFAAEFGEPRDAREAVQAGMMHPHLIALLGFLVGELWDLEALAADCREDGIWESFVTIKPLHLTGGLGSPANAMAIK</sequence>
<gene>
    <name evidence="1" type="ORF">GCM10009836_34220</name>
</gene>
<accession>A0ABN2N4T3</accession>